<feature type="compositionally biased region" description="Basic and acidic residues" evidence="1">
    <location>
        <begin position="110"/>
        <end position="119"/>
    </location>
</feature>
<feature type="region of interest" description="Disordered" evidence="1">
    <location>
        <begin position="245"/>
        <end position="318"/>
    </location>
</feature>
<evidence type="ECO:0000259" key="2">
    <source>
        <dbReference type="Pfam" id="PF19427"/>
    </source>
</evidence>
<dbReference type="InterPro" id="IPR039921">
    <property type="entry name" value="Inscuteable"/>
</dbReference>
<dbReference type="InterPro" id="IPR011989">
    <property type="entry name" value="ARM-like"/>
</dbReference>
<feature type="compositionally biased region" description="Polar residues" evidence="1">
    <location>
        <begin position="276"/>
        <end position="293"/>
    </location>
</feature>
<dbReference type="InterPro" id="IPR016024">
    <property type="entry name" value="ARM-type_fold"/>
</dbReference>
<feature type="region of interest" description="Disordered" evidence="1">
    <location>
        <begin position="93"/>
        <end position="123"/>
    </location>
</feature>
<accession>A0ABR1CA29</accession>
<dbReference type="Gene3D" id="1.25.10.10">
    <property type="entry name" value="Leucine-rich Repeat Variant"/>
    <property type="match status" value="1"/>
</dbReference>
<evidence type="ECO:0000313" key="4">
    <source>
        <dbReference type="Proteomes" id="UP001303046"/>
    </source>
</evidence>
<sequence length="735" mass="81444">MPAEISRYWDSLESAEYLELSQPNLLQRMHTPSKLDNSQKQWLSELSISAENECQSILYAKSLLNDVNGSAPLVQEVLPLSITPSAAFRKRCNSLSSSTGSPPASPKLHKTTDRPRRTESGSNGITIFPHFTPVYPTLDLIDSYKFREDYSTRSDLNNGHGSCIHLNGGQEYPNSEPSLTKVFSAGFSWTPPGFKWVASSPTEPNKSNSVCSRHPPSYEQLQIIVERDGSTLRVMRKKPPLHLMLPVNEEQTRQYSEISQQLSAEVSRVPHHAPSSPKSMRSDSTLSVDSGQCSGDVALTSQHSFSSSREEREEKEDTSSIFHVYQQRCLPGYARIASTMDHILRTASSIYALISGPFSPSTARDLLTKTSVFIQIVETSPCGQHLPRYDMNVVKLQLNDIQRETTDTGLPLHITNYFTIVLRKMVEQVLYIFCKIITRYLTECSCKDRLVLIALEHLIHLVLFGDELCLEVIQCGGLNSVLKLVRQASTPPDTSRLLMRALAVLCSVSKGCLSLLALGGLDVVLSCLSGDYIATSVEAAGVLTQLTNVQHSFIQLHNVGPILNRLLDLIDSCNTGETLLLVSAALSNVSLQDPQSVDVLYQNSAIVRLVDAYNRQDCSTIFVQEQIVTVLSRLAARRYEEALVSQGAVPVLLEMLTVTDSLHSDYCRRIRYKAAICIGTLAASGVGLKALYEHEAYAILTHVLEMENSPANPLNMICTNILYRLESKYRVESAV</sequence>
<name>A0ABR1CA29_NECAM</name>
<dbReference type="SUPFAM" id="SSF48371">
    <property type="entry name" value="ARM repeat"/>
    <property type="match status" value="1"/>
</dbReference>
<proteinExistence type="predicted"/>
<gene>
    <name evidence="3" type="primary">Necator_chrII.g6295</name>
    <name evidence="3" type="ORF">RB195_018502</name>
</gene>
<dbReference type="PANTHER" id="PTHR21386:SF0">
    <property type="entry name" value="PROTEIN INSCUTEABLE HOMOLOG"/>
    <property type="match status" value="1"/>
</dbReference>
<dbReference type="Pfam" id="PF19427">
    <property type="entry name" value="Insc_C"/>
    <property type="match status" value="1"/>
</dbReference>
<dbReference type="InterPro" id="IPR045789">
    <property type="entry name" value="Insc_C"/>
</dbReference>
<keyword evidence="4" id="KW-1185">Reference proteome</keyword>
<feature type="compositionally biased region" description="Polar residues" evidence="1">
    <location>
        <begin position="253"/>
        <end position="264"/>
    </location>
</feature>
<evidence type="ECO:0000256" key="1">
    <source>
        <dbReference type="SAM" id="MobiDB-lite"/>
    </source>
</evidence>
<protein>
    <recommendedName>
        <fullName evidence="2">Protein inscuteable homologue C-terminal domain-containing protein</fullName>
    </recommendedName>
</protein>
<feature type="compositionally biased region" description="Basic and acidic residues" evidence="1">
    <location>
        <begin position="308"/>
        <end position="318"/>
    </location>
</feature>
<reference evidence="3 4" key="1">
    <citation type="submission" date="2023-08" db="EMBL/GenBank/DDBJ databases">
        <title>A Necator americanus chromosomal reference genome.</title>
        <authorList>
            <person name="Ilik V."/>
            <person name="Petrzelkova K.J."/>
            <person name="Pardy F."/>
            <person name="Fuh T."/>
            <person name="Niatou-Singa F.S."/>
            <person name="Gouil Q."/>
            <person name="Baker L."/>
            <person name="Ritchie M.E."/>
            <person name="Jex A.R."/>
            <person name="Gazzola D."/>
            <person name="Li H."/>
            <person name="Toshio Fujiwara R."/>
            <person name="Zhan B."/>
            <person name="Aroian R.V."/>
            <person name="Pafco B."/>
            <person name="Schwarz E.M."/>
        </authorList>
    </citation>
    <scope>NUCLEOTIDE SEQUENCE [LARGE SCALE GENOMIC DNA]</scope>
    <source>
        <strain evidence="3 4">Aroian</strain>
        <tissue evidence="3">Whole animal</tissue>
    </source>
</reference>
<organism evidence="3 4">
    <name type="scientific">Necator americanus</name>
    <name type="common">Human hookworm</name>
    <dbReference type="NCBI Taxonomy" id="51031"/>
    <lineage>
        <taxon>Eukaryota</taxon>
        <taxon>Metazoa</taxon>
        <taxon>Ecdysozoa</taxon>
        <taxon>Nematoda</taxon>
        <taxon>Chromadorea</taxon>
        <taxon>Rhabditida</taxon>
        <taxon>Rhabditina</taxon>
        <taxon>Rhabditomorpha</taxon>
        <taxon>Strongyloidea</taxon>
        <taxon>Ancylostomatidae</taxon>
        <taxon>Bunostominae</taxon>
        <taxon>Necator</taxon>
    </lineage>
</organism>
<comment type="caution">
    <text evidence="3">The sequence shown here is derived from an EMBL/GenBank/DDBJ whole genome shotgun (WGS) entry which is preliminary data.</text>
</comment>
<dbReference type="PANTHER" id="PTHR21386">
    <property type="entry name" value="INSCUTEABLE"/>
    <property type="match status" value="1"/>
</dbReference>
<evidence type="ECO:0000313" key="3">
    <source>
        <dbReference type="EMBL" id="KAK6735336.1"/>
    </source>
</evidence>
<dbReference type="Proteomes" id="UP001303046">
    <property type="component" value="Unassembled WGS sequence"/>
</dbReference>
<dbReference type="EMBL" id="JAVFWL010000002">
    <property type="protein sequence ID" value="KAK6735336.1"/>
    <property type="molecule type" value="Genomic_DNA"/>
</dbReference>
<feature type="domain" description="Protein inscuteable homologue C-terminal" evidence="2">
    <location>
        <begin position="425"/>
        <end position="682"/>
    </location>
</feature>